<dbReference type="Gene3D" id="3.30.1380.10">
    <property type="match status" value="1"/>
</dbReference>
<dbReference type="SUPFAM" id="SSF55166">
    <property type="entry name" value="Hedgehog/DD-peptidase"/>
    <property type="match status" value="1"/>
</dbReference>
<evidence type="ECO:0000256" key="1">
    <source>
        <dbReference type="SAM" id="MobiDB-lite"/>
    </source>
</evidence>
<organism evidence="4 5">
    <name type="scientific">Streptomyces qinzhouensis</name>
    <dbReference type="NCBI Taxonomy" id="2599401"/>
    <lineage>
        <taxon>Bacteria</taxon>
        <taxon>Bacillati</taxon>
        <taxon>Actinomycetota</taxon>
        <taxon>Actinomycetes</taxon>
        <taxon>Kitasatosporales</taxon>
        <taxon>Streptomycetaceae</taxon>
        <taxon>Streptomyces</taxon>
    </lineage>
</organism>
<dbReference type="RefSeq" id="WP_146482711.1">
    <property type="nucleotide sequence ID" value="NZ_CP042266.1"/>
</dbReference>
<sequence length="281" mass="30480">MPHAPGAVATRRPLRTPRAARALRTAALLVATAPVAAACSTPADDGPDPARPGAPATASAPSSPTPPPPPPPAVDATVTPLSDRQWNRMVAVGMWRKGCPVGRKELRRVEMNHWDFNGELRRGELIVNADTAPSIVRVFGELFEQRFPIRRMESVEAYEGDLDASLKADNTSAFNCRRPDQINAPFMESPHANGRAVDINPRENPWQDLRKKAWSPGPEFSARTPGKGKILEGGPVWRAFTAEGWIWQNISVADYMHFDTGYPSVPFRPKAGKTTPGPGGG</sequence>
<dbReference type="Pfam" id="PF13539">
    <property type="entry name" value="Peptidase_M15_4"/>
    <property type="match status" value="1"/>
</dbReference>
<gene>
    <name evidence="4" type="ORF">FQU76_26080</name>
</gene>
<feature type="region of interest" description="Disordered" evidence="1">
    <location>
        <begin position="39"/>
        <end position="74"/>
    </location>
</feature>
<keyword evidence="2" id="KW-0732">Signal</keyword>
<accession>A0A5B8ILI9</accession>
<feature type="chain" id="PRO_5039266901" evidence="2">
    <location>
        <begin position="38"/>
        <end position="281"/>
    </location>
</feature>
<evidence type="ECO:0000313" key="4">
    <source>
        <dbReference type="EMBL" id="QDY79422.1"/>
    </source>
</evidence>
<feature type="compositionally biased region" description="Pro residues" evidence="1">
    <location>
        <begin position="63"/>
        <end position="73"/>
    </location>
</feature>
<dbReference type="InterPro" id="IPR039561">
    <property type="entry name" value="Peptidase_M15C"/>
</dbReference>
<evidence type="ECO:0000313" key="5">
    <source>
        <dbReference type="Proteomes" id="UP000320580"/>
    </source>
</evidence>
<dbReference type="OrthoDB" id="9799970at2"/>
<dbReference type="EMBL" id="CP042266">
    <property type="protein sequence ID" value="QDY79422.1"/>
    <property type="molecule type" value="Genomic_DNA"/>
</dbReference>
<reference evidence="4 5" key="1">
    <citation type="submission" date="2019-07" db="EMBL/GenBank/DDBJ databases">
        <authorList>
            <person name="Zhu P."/>
        </authorList>
    </citation>
    <scope>NUCLEOTIDE SEQUENCE [LARGE SCALE GENOMIC DNA]</scope>
    <source>
        <strain evidence="4 5">SSL-25</strain>
    </source>
</reference>
<proteinExistence type="predicted"/>
<dbReference type="KEGG" id="sqz:FQU76_26080"/>
<keyword evidence="5" id="KW-1185">Reference proteome</keyword>
<feature type="domain" description="Peptidase M15C" evidence="3">
    <location>
        <begin position="188"/>
        <end position="259"/>
    </location>
</feature>
<feature type="signal peptide" evidence="2">
    <location>
        <begin position="1"/>
        <end position="37"/>
    </location>
</feature>
<evidence type="ECO:0000256" key="2">
    <source>
        <dbReference type="SAM" id="SignalP"/>
    </source>
</evidence>
<dbReference type="InterPro" id="IPR009045">
    <property type="entry name" value="Zn_M74/Hedgehog-like"/>
</dbReference>
<name>A0A5B8ILI9_9ACTN</name>
<evidence type="ECO:0000259" key="3">
    <source>
        <dbReference type="Pfam" id="PF13539"/>
    </source>
</evidence>
<dbReference type="Proteomes" id="UP000320580">
    <property type="component" value="Chromosome"/>
</dbReference>
<protein>
    <submittedName>
        <fullName evidence="4">M15 family metallopeptidase</fullName>
    </submittedName>
</protein>
<dbReference type="AlphaFoldDB" id="A0A5B8ILI9"/>
<dbReference type="GO" id="GO:0008233">
    <property type="term" value="F:peptidase activity"/>
    <property type="evidence" value="ECO:0007669"/>
    <property type="project" value="InterPro"/>
</dbReference>
<feature type="compositionally biased region" description="Low complexity" evidence="1">
    <location>
        <begin position="51"/>
        <end position="62"/>
    </location>
</feature>